<evidence type="ECO:0000256" key="3">
    <source>
        <dbReference type="SAM" id="Phobius"/>
    </source>
</evidence>
<dbReference type="OrthoDB" id="9803495at2"/>
<keyword evidence="5" id="KW-1185">Reference proteome</keyword>
<dbReference type="PANTHER" id="PTHR34295:SF1">
    <property type="entry name" value="BIOTIN TRANSPORTER BIOY"/>
    <property type="match status" value="1"/>
</dbReference>
<evidence type="ECO:0000256" key="1">
    <source>
        <dbReference type="ARBA" id="ARBA00010692"/>
    </source>
</evidence>
<dbReference type="STRING" id="1384049.CD29_11485"/>
<gene>
    <name evidence="4" type="ORF">CD29_11485</name>
</gene>
<dbReference type="eggNOG" id="COG1268">
    <property type="taxonomic scope" value="Bacteria"/>
</dbReference>
<dbReference type="RefSeq" id="WP_036186594.1">
    <property type="nucleotide sequence ID" value="NZ_AVDA01000012.1"/>
</dbReference>
<feature type="transmembrane region" description="Helical" evidence="3">
    <location>
        <begin position="7"/>
        <end position="24"/>
    </location>
</feature>
<comment type="similarity">
    <text evidence="1 2">Belongs to the BioY family.</text>
</comment>
<keyword evidence="3" id="KW-0812">Transmembrane</keyword>
<keyword evidence="2" id="KW-1003">Cell membrane</keyword>
<sequence length="184" mass="19371">MKSKTQMYVVTAFAAAIIAVLAQISIPLPMGVPITGQTLAVGLVVTILGTKYGSLAVLVYILLGAIGMPVFSSMSGGIGVLVGPTGGYIIGFLAQAFIQGLYMDKFGYTYVHAIISNLIGMVITLAFGTAWLKVALSISWEAAFMGGVYPFIILGIVKAVAAAYFGIIVRNRLLSQQLIPSLKY</sequence>
<keyword evidence="2" id="KW-0813">Transport</keyword>
<comment type="caution">
    <text evidence="4">The sequence shown here is derived from an EMBL/GenBank/DDBJ whole genome shotgun (WGS) entry which is preliminary data.</text>
</comment>
<organism evidence="4 5">
    <name type="scientific">Ureibacillus manganicus DSM 26584</name>
    <dbReference type="NCBI Taxonomy" id="1384049"/>
    <lineage>
        <taxon>Bacteria</taxon>
        <taxon>Bacillati</taxon>
        <taxon>Bacillota</taxon>
        <taxon>Bacilli</taxon>
        <taxon>Bacillales</taxon>
        <taxon>Caryophanaceae</taxon>
        <taxon>Ureibacillus</taxon>
    </lineage>
</organism>
<protein>
    <recommendedName>
        <fullName evidence="2">Biotin transporter</fullName>
    </recommendedName>
</protein>
<comment type="subcellular location">
    <subcellularLocation>
        <location evidence="2">Cell membrane</location>
        <topology evidence="2">Multi-pass membrane protein</topology>
    </subcellularLocation>
</comment>
<dbReference type="GO" id="GO:0015225">
    <property type="term" value="F:biotin transmembrane transporter activity"/>
    <property type="evidence" value="ECO:0007669"/>
    <property type="project" value="UniProtKB-UniRule"/>
</dbReference>
<feature type="transmembrane region" description="Helical" evidence="3">
    <location>
        <begin position="78"/>
        <end position="98"/>
    </location>
</feature>
<dbReference type="PIRSF" id="PIRSF016661">
    <property type="entry name" value="BioY"/>
    <property type="match status" value="1"/>
</dbReference>
<dbReference type="GO" id="GO:0005886">
    <property type="term" value="C:plasma membrane"/>
    <property type="evidence" value="ECO:0007669"/>
    <property type="project" value="UniProtKB-SubCell"/>
</dbReference>
<dbReference type="EMBL" id="JPVN01000012">
    <property type="protein sequence ID" value="KGR78333.1"/>
    <property type="molecule type" value="Genomic_DNA"/>
</dbReference>
<feature type="transmembrane region" description="Helical" evidence="3">
    <location>
        <begin position="144"/>
        <end position="169"/>
    </location>
</feature>
<dbReference type="PANTHER" id="PTHR34295">
    <property type="entry name" value="BIOTIN TRANSPORTER BIOY"/>
    <property type="match status" value="1"/>
</dbReference>
<dbReference type="InterPro" id="IPR003784">
    <property type="entry name" value="BioY"/>
</dbReference>
<evidence type="ECO:0000313" key="4">
    <source>
        <dbReference type="EMBL" id="KGR78333.1"/>
    </source>
</evidence>
<keyword evidence="3" id="KW-1133">Transmembrane helix</keyword>
<name>A0A0A3I6M1_9BACL</name>
<keyword evidence="2 3" id="KW-0472">Membrane</keyword>
<dbReference type="AlphaFoldDB" id="A0A0A3I6M1"/>
<evidence type="ECO:0000256" key="2">
    <source>
        <dbReference type="PIRNR" id="PIRNR016661"/>
    </source>
</evidence>
<dbReference type="Gene3D" id="1.10.1760.20">
    <property type="match status" value="1"/>
</dbReference>
<feature type="transmembrane region" description="Helical" evidence="3">
    <location>
        <begin position="110"/>
        <end position="132"/>
    </location>
</feature>
<proteinExistence type="inferred from homology"/>
<reference evidence="4 5" key="1">
    <citation type="submission" date="2014-02" db="EMBL/GenBank/DDBJ databases">
        <title>Draft genome sequence of Lysinibacillus manganicus DSM 26584T.</title>
        <authorList>
            <person name="Zhang F."/>
            <person name="Wang G."/>
            <person name="Zhang L."/>
        </authorList>
    </citation>
    <scope>NUCLEOTIDE SEQUENCE [LARGE SCALE GENOMIC DNA]</scope>
    <source>
        <strain evidence="4 5">DSM 26584</strain>
    </source>
</reference>
<dbReference type="Proteomes" id="UP000030416">
    <property type="component" value="Unassembled WGS sequence"/>
</dbReference>
<dbReference type="Pfam" id="PF02632">
    <property type="entry name" value="BioY"/>
    <property type="match status" value="1"/>
</dbReference>
<accession>A0A0A3I6M1</accession>
<evidence type="ECO:0000313" key="5">
    <source>
        <dbReference type="Proteomes" id="UP000030416"/>
    </source>
</evidence>